<proteinExistence type="predicted"/>
<dbReference type="SUPFAM" id="SSF54928">
    <property type="entry name" value="RNA-binding domain, RBD"/>
    <property type="match status" value="1"/>
</dbReference>
<evidence type="ECO:0000313" key="2">
    <source>
        <dbReference type="Proteomes" id="UP001153148"/>
    </source>
</evidence>
<dbReference type="InterPro" id="IPR035979">
    <property type="entry name" value="RBD_domain_sf"/>
</dbReference>
<gene>
    <name evidence="1" type="ORF">TPAB3V08_LOCUS2862</name>
</gene>
<accession>A0ABN7NN70</accession>
<protein>
    <submittedName>
        <fullName evidence="1">Uncharacterized protein</fullName>
    </submittedName>
</protein>
<feature type="non-terminal residue" evidence="1">
    <location>
        <position position="89"/>
    </location>
</feature>
<reference evidence="1" key="1">
    <citation type="submission" date="2021-03" db="EMBL/GenBank/DDBJ databases">
        <authorList>
            <person name="Tran Van P."/>
        </authorList>
    </citation>
    <scope>NUCLEOTIDE SEQUENCE</scope>
</reference>
<evidence type="ECO:0000313" key="1">
    <source>
        <dbReference type="EMBL" id="CAG2055864.1"/>
    </source>
</evidence>
<sequence length="89" mass="10273">MTITRVFINEEEPTSVVAWSKMSHIADGRKIKSPISPANPVHSTSLWIGFITETTTEEMLRDLFSNHWERIMLVAEGYHGYKFTHYDGM</sequence>
<dbReference type="Proteomes" id="UP001153148">
    <property type="component" value="Unassembled WGS sequence"/>
</dbReference>
<comment type="caution">
    <text evidence="1">The sequence shown here is derived from an EMBL/GenBank/DDBJ whole genome shotgun (WGS) entry which is preliminary data.</text>
</comment>
<organism evidence="1 2">
    <name type="scientific">Timema podura</name>
    <name type="common">Walking stick</name>
    <dbReference type="NCBI Taxonomy" id="61482"/>
    <lineage>
        <taxon>Eukaryota</taxon>
        <taxon>Metazoa</taxon>
        <taxon>Ecdysozoa</taxon>
        <taxon>Arthropoda</taxon>
        <taxon>Hexapoda</taxon>
        <taxon>Insecta</taxon>
        <taxon>Pterygota</taxon>
        <taxon>Neoptera</taxon>
        <taxon>Polyneoptera</taxon>
        <taxon>Phasmatodea</taxon>
        <taxon>Timematodea</taxon>
        <taxon>Timematoidea</taxon>
        <taxon>Timematidae</taxon>
        <taxon>Timema</taxon>
    </lineage>
</organism>
<name>A0ABN7NN70_TIMPD</name>
<keyword evidence="2" id="KW-1185">Reference proteome</keyword>
<dbReference type="EMBL" id="CAJPIN010003012">
    <property type="protein sequence ID" value="CAG2055864.1"/>
    <property type="molecule type" value="Genomic_DNA"/>
</dbReference>